<dbReference type="InterPro" id="IPR003594">
    <property type="entry name" value="HATPase_dom"/>
</dbReference>
<dbReference type="PROSITE" id="PS50839">
    <property type="entry name" value="CHASE"/>
    <property type="match status" value="1"/>
</dbReference>
<sequence length="654" mass="71295">MAIFLGLILDRSNVNRYLAEQQFDVLEDTYELQVALELEISEKLWLTEGLVSAIAAQPEMSQEDFSRSAAQLFSATEDVINVAAAPDLVIDYIYPVAGNESALGLDLARQANLTGAVREAIDTAQTIFTGPVELVQGGQGFITRAAVFLPSAETDDSALWGIVSLVIDAEGLFVTAGLDDALLPNEFVVRDGTGRVLAGDPNVSLMEPVAIPVTAPGVGWVLEAAPRGGWSTSPPNRASIWLAVALVTLALLALYRVLHWAFDRKVEAETQLEEAVEALSDGFALYDSEGRLTMCNQTYRNFFPTSADLLKPGTPFEDILRRGIENGQYPAAVGREDEWIAERIEAHRNPTEPTEFKTPDGRWLRVEERRTPSDSIAGVLVDITQLKQAVARSAAANAAKTDFLNTVSHELRTPLSVILGYNSFMRNLSALPSYRWLKDDIKTEDLGNRLTTFSNDIKKFSDQIETSGKHLMALIASVLDIAAIEEGTLQLNPETLNMDETLAEVVSQMQVVAQKKGIALTVESENGDVWADPVRLRQILLNIIGNAIKFTDEGAVQVRSYLENGRSCVEIRDTGPGIAPDILSTIFDRFRQADETSSRKHGGIGLGLSIAKELAELHDGFIEVDSTLGEGTTFRVVLPSQEPDSDGHSKQDVA</sequence>
<gene>
    <name evidence="9" type="ORF">KYE46_06420</name>
</gene>
<dbReference type="GO" id="GO:0000155">
    <property type="term" value="F:phosphorelay sensor kinase activity"/>
    <property type="evidence" value="ECO:0007669"/>
    <property type="project" value="InterPro"/>
</dbReference>
<evidence type="ECO:0000256" key="1">
    <source>
        <dbReference type="ARBA" id="ARBA00000085"/>
    </source>
</evidence>
<feature type="domain" description="Histidine kinase" evidence="7">
    <location>
        <begin position="406"/>
        <end position="642"/>
    </location>
</feature>
<dbReference type="InterPro" id="IPR003661">
    <property type="entry name" value="HisK_dim/P_dom"/>
</dbReference>
<dbReference type="SMART" id="SM00387">
    <property type="entry name" value="HATPase_c"/>
    <property type="match status" value="1"/>
</dbReference>
<comment type="catalytic activity">
    <reaction evidence="1">
        <text>ATP + protein L-histidine = ADP + protein N-phospho-L-histidine.</text>
        <dbReference type="EC" id="2.7.13.3"/>
    </reaction>
</comment>
<proteinExistence type="predicted"/>
<keyword evidence="3" id="KW-0597">Phosphoprotein</keyword>
<dbReference type="KEGG" id="gce:KYE46_06420"/>
<accession>A0A8F6TY53</accession>
<dbReference type="GO" id="GO:0009927">
    <property type="term" value="F:histidine phosphotransfer kinase activity"/>
    <property type="evidence" value="ECO:0007669"/>
    <property type="project" value="TreeGrafter"/>
</dbReference>
<dbReference type="EC" id="2.7.13.3" evidence="2"/>
<dbReference type="CDD" id="cd00082">
    <property type="entry name" value="HisKA"/>
    <property type="match status" value="1"/>
</dbReference>
<dbReference type="FunFam" id="3.30.565.10:FF:000010">
    <property type="entry name" value="Sensor histidine kinase RcsC"/>
    <property type="match status" value="1"/>
</dbReference>
<keyword evidence="6" id="KW-0902">Two-component regulatory system</keyword>
<evidence type="ECO:0000256" key="2">
    <source>
        <dbReference type="ARBA" id="ARBA00012438"/>
    </source>
</evidence>
<dbReference type="PANTHER" id="PTHR43047">
    <property type="entry name" value="TWO-COMPONENT HISTIDINE PROTEIN KINASE"/>
    <property type="match status" value="1"/>
</dbReference>
<keyword evidence="4" id="KW-0808">Transferase</keyword>
<evidence type="ECO:0000259" key="8">
    <source>
        <dbReference type="PROSITE" id="PS50839"/>
    </source>
</evidence>
<dbReference type="SMART" id="SM00388">
    <property type="entry name" value="HisKA"/>
    <property type="match status" value="1"/>
</dbReference>
<dbReference type="RefSeq" id="WP_219004273.1">
    <property type="nucleotide sequence ID" value="NZ_CP079194.1"/>
</dbReference>
<dbReference type="InterPro" id="IPR000014">
    <property type="entry name" value="PAS"/>
</dbReference>
<dbReference type="PANTHER" id="PTHR43047:SF72">
    <property type="entry name" value="OSMOSENSING HISTIDINE PROTEIN KINASE SLN1"/>
    <property type="match status" value="1"/>
</dbReference>
<evidence type="ECO:0000256" key="6">
    <source>
        <dbReference type="ARBA" id="ARBA00023012"/>
    </source>
</evidence>
<dbReference type="Pfam" id="PF00512">
    <property type="entry name" value="HisKA"/>
    <property type="match status" value="1"/>
</dbReference>
<dbReference type="CDD" id="cd16922">
    <property type="entry name" value="HATPase_EvgS-ArcB-TorS-like"/>
    <property type="match status" value="1"/>
</dbReference>
<evidence type="ECO:0000313" key="10">
    <source>
        <dbReference type="Proteomes" id="UP000825009"/>
    </source>
</evidence>
<dbReference type="CDD" id="cd00130">
    <property type="entry name" value="PAS"/>
    <property type="match status" value="1"/>
</dbReference>
<keyword evidence="5" id="KW-0418">Kinase</keyword>
<dbReference type="PROSITE" id="PS50109">
    <property type="entry name" value="HIS_KIN"/>
    <property type="match status" value="1"/>
</dbReference>
<evidence type="ECO:0000313" key="9">
    <source>
        <dbReference type="EMBL" id="QXT40860.1"/>
    </source>
</evidence>
<organism evidence="9 10">
    <name type="scientific">Gymnodinialimonas ceratoperidinii</name>
    <dbReference type="NCBI Taxonomy" id="2856823"/>
    <lineage>
        <taxon>Bacteria</taxon>
        <taxon>Pseudomonadati</taxon>
        <taxon>Pseudomonadota</taxon>
        <taxon>Alphaproteobacteria</taxon>
        <taxon>Rhodobacterales</taxon>
        <taxon>Paracoccaceae</taxon>
        <taxon>Gymnodinialimonas</taxon>
    </lineage>
</organism>
<dbReference type="SMART" id="SM01079">
    <property type="entry name" value="CHASE"/>
    <property type="match status" value="1"/>
</dbReference>
<feature type="domain" description="CHASE" evidence="8">
    <location>
        <begin position="86"/>
        <end position="173"/>
    </location>
</feature>
<dbReference type="InterPro" id="IPR005467">
    <property type="entry name" value="His_kinase_dom"/>
</dbReference>
<evidence type="ECO:0000256" key="3">
    <source>
        <dbReference type="ARBA" id="ARBA00022553"/>
    </source>
</evidence>
<dbReference type="Pfam" id="PF12860">
    <property type="entry name" value="PAS_7"/>
    <property type="match status" value="1"/>
</dbReference>
<evidence type="ECO:0000259" key="7">
    <source>
        <dbReference type="PROSITE" id="PS50109"/>
    </source>
</evidence>
<dbReference type="EMBL" id="CP079194">
    <property type="protein sequence ID" value="QXT40860.1"/>
    <property type="molecule type" value="Genomic_DNA"/>
</dbReference>
<name>A0A8F6TY53_9RHOB</name>
<dbReference type="Pfam" id="PF02518">
    <property type="entry name" value="HATPase_c"/>
    <property type="match status" value="1"/>
</dbReference>
<protein>
    <recommendedName>
        <fullName evidence="2">histidine kinase</fullName>
        <ecNumber evidence="2">2.7.13.3</ecNumber>
    </recommendedName>
</protein>
<keyword evidence="10" id="KW-1185">Reference proteome</keyword>
<dbReference type="Pfam" id="PF03924">
    <property type="entry name" value="CHASE"/>
    <property type="match status" value="1"/>
</dbReference>
<evidence type="ECO:0000256" key="5">
    <source>
        <dbReference type="ARBA" id="ARBA00022777"/>
    </source>
</evidence>
<evidence type="ECO:0000256" key="4">
    <source>
        <dbReference type="ARBA" id="ARBA00022679"/>
    </source>
</evidence>
<dbReference type="Proteomes" id="UP000825009">
    <property type="component" value="Chromosome"/>
</dbReference>
<dbReference type="AlphaFoldDB" id="A0A8F6TY53"/>
<dbReference type="InterPro" id="IPR006189">
    <property type="entry name" value="CHASE_dom"/>
</dbReference>
<reference evidence="9 10" key="1">
    <citation type="submission" date="2021-07" db="EMBL/GenBank/DDBJ databases">
        <title>A novel Jannaschia species isolated from marine dinoflagellate Ceratoperidinium margalefii.</title>
        <authorList>
            <person name="Jiang Y."/>
            <person name="Li Z."/>
        </authorList>
    </citation>
    <scope>NUCLEOTIDE SEQUENCE [LARGE SCALE GENOMIC DNA]</scope>
    <source>
        <strain evidence="9 10">J12C1-MA-4</strain>
    </source>
</reference>
<dbReference type="GO" id="GO:0005886">
    <property type="term" value="C:plasma membrane"/>
    <property type="evidence" value="ECO:0007669"/>
    <property type="project" value="TreeGrafter"/>
</dbReference>